<feature type="transmembrane region" description="Helical" evidence="1">
    <location>
        <begin position="211"/>
        <end position="233"/>
    </location>
</feature>
<sequence>MLNKIVDNITAAPLRLILLVLAFFVLHQLLTRQNMAKYDYRFFLVRFSIYGALTLISIFLLIQLNMYHIFSVLALLLVLIGLRYFNLRELIAYSQSGGRFRRATLLGFFRFIEKRETIVKKNFKNMLTVLRPKKVDYGFFLILMVGISAVIARVVFLENDVYTFSNLWVQTLEIVKNFDNNQWFVRGRSQVVGELAAMNFYANLVGISKEMAIYTFGLLESFLMAAFVFYTVNALTNSRYFAPLVAGISFACLFAFLPININTLFQHSSIYLSLLFALPLLIFSLIPAELGMLKRRYFKIQLALAIATAFTDFYVMFIILPVFFVVAWAVNFGKKSIGQTVLAYLGGVVFVLSFKVVVSFIKNIDFLTYFLGNIIVFESYSYTPQLLVSESQLGVLFIALGLSALFAALVLSIFFKAKKRAALTFILFYLALLVINSLEVSWLDADLFNQTLTVLVPIIIGFNVSLFGKLVEKLSPTLTYVYSAVVAGIMIFLIFQGYSHSLRGQKFQDVNKLKIDLLKVYDQLSTYQMKNSYAIVNEAYGVKLSGKEHIFINYSDFLENYLERDSVYHQIKEDVRLLNENPEYILPSSVFVFISDTTRTNAKDYFLKTPGEVANALNTQLQQLKNRGRQVNTYYTSEQLKVLEIVNNANGSNLNDMIFAYEKDK</sequence>
<dbReference type="RefSeq" id="WP_054558840.1">
    <property type="nucleotide sequence ID" value="NZ_LDJX01000003.1"/>
</dbReference>
<feature type="transmembrane region" description="Helical" evidence="1">
    <location>
        <begin position="240"/>
        <end position="259"/>
    </location>
</feature>
<dbReference type="AlphaFoldDB" id="A0A0P7A5X1"/>
<keyword evidence="1" id="KW-1133">Transmembrane helix</keyword>
<evidence type="ECO:0000313" key="2">
    <source>
        <dbReference type="EMBL" id="KPM32027.1"/>
    </source>
</evidence>
<evidence type="ECO:0000313" key="3">
    <source>
        <dbReference type="Proteomes" id="UP000050280"/>
    </source>
</evidence>
<feature type="transmembrane region" description="Helical" evidence="1">
    <location>
        <begin position="336"/>
        <end position="354"/>
    </location>
</feature>
<name>A0A0P7A5X1_9FLAO</name>
<feature type="transmembrane region" description="Helical" evidence="1">
    <location>
        <begin position="137"/>
        <end position="156"/>
    </location>
</feature>
<dbReference type="EMBL" id="LDJX01000003">
    <property type="protein sequence ID" value="KPM32027.1"/>
    <property type="molecule type" value="Genomic_DNA"/>
</dbReference>
<evidence type="ECO:0000256" key="1">
    <source>
        <dbReference type="SAM" id="Phobius"/>
    </source>
</evidence>
<reference evidence="2 3" key="1">
    <citation type="submission" date="2015-09" db="EMBL/GenBank/DDBJ databases">
        <title>Genome sequence of the marine flavobacterium Croceitalea dokdonensis DOKDO 023 that contains proton- and sodium-pumping rhodopsins.</title>
        <authorList>
            <person name="Kwon S.-K."/>
            <person name="Lee H.K."/>
            <person name="Kwak M.-J."/>
            <person name="Kim J.F."/>
        </authorList>
    </citation>
    <scope>NUCLEOTIDE SEQUENCE [LARGE SCALE GENOMIC DNA]</scope>
    <source>
        <strain evidence="2 3">DOKDO 023</strain>
    </source>
</reference>
<feature type="transmembrane region" description="Helical" evidence="1">
    <location>
        <begin position="422"/>
        <end position="442"/>
    </location>
</feature>
<keyword evidence="1" id="KW-0812">Transmembrane</keyword>
<feature type="transmembrane region" description="Helical" evidence="1">
    <location>
        <begin position="366"/>
        <end position="383"/>
    </location>
</feature>
<feature type="transmembrane region" description="Helical" evidence="1">
    <location>
        <begin position="12"/>
        <end position="30"/>
    </location>
</feature>
<keyword evidence="3" id="KW-1185">Reference proteome</keyword>
<comment type="caution">
    <text evidence="2">The sequence shown here is derived from an EMBL/GenBank/DDBJ whole genome shotgun (WGS) entry which is preliminary data.</text>
</comment>
<protein>
    <submittedName>
        <fullName evidence="2">Uncharacterized protein</fullName>
    </submittedName>
</protein>
<accession>A0A0P7A5X1</accession>
<feature type="transmembrane region" description="Helical" evidence="1">
    <location>
        <begin position="42"/>
        <end position="62"/>
    </location>
</feature>
<feature type="transmembrane region" description="Helical" evidence="1">
    <location>
        <begin position="302"/>
        <end position="330"/>
    </location>
</feature>
<gene>
    <name evidence="2" type="ORF">I595_1675</name>
</gene>
<keyword evidence="1" id="KW-0472">Membrane</keyword>
<proteinExistence type="predicted"/>
<dbReference type="STRING" id="1300341.I595_1675"/>
<feature type="transmembrane region" description="Helical" evidence="1">
    <location>
        <begin position="68"/>
        <end position="85"/>
    </location>
</feature>
<feature type="transmembrane region" description="Helical" evidence="1">
    <location>
        <begin position="448"/>
        <end position="468"/>
    </location>
</feature>
<feature type="transmembrane region" description="Helical" evidence="1">
    <location>
        <begin position="480"/>
        <end position="498"/>
    </location>
</feature>
<dbReference type="Proteomes" id="UP000050280">
    <property type="component" value="Unassembled WGS sequence"/>
</dbReference>
<feature type="transmembrane region" description="Helical" evidence="1">
    <location>
        <begin position="271"/>
        <end position="290"/>
    </location>
</feature>
<dbReference type="OrthoDB" id="1522258at2"/>
<organism evidence="2 3">
    <name type="scientific">Croceitalea dokdonensis DOKDO 023</name>
    <dbReference type="NCBI Taxonomy" id="1300341"/>
    <lineage>
        <taxon>Bacteria</taxon>
        <taxon>Pseudomonadati</taxon>
        <taxon>Bacteroidota</taxon>
        <taxon>Flavobacteriia</taxon>
        <taxon>Flavobacteriales</taxon>
        <taxon>Flavobacteriaceae</taxon>
        <taxon>Croceitalea</taxon>
    </lineage>
</organism>
<feature type="transmembrane region" description="Helical" evidence="1">
    <location>
        <begin position="395"/>
        <end position="415"/>
    </location>
</feature>